<dbReference type="AlphaFoldDB" id="A0A2T4PST7"/>
<proteinExistence type="predicted"/>
<evidence type="ECO:0000313" key="2">
    <source>
        <dbReference type="EMBL" id="PTI29391.1"/>
    </source>
</evidence>
<dbReference type="CDD" id="cd04301">
    <property type="entry name" value="NAT_SF"/>
    <property type="match status" value="1"/>
</dbReference>
<dbReference type="SUPFAM" id="SSF55729">
    <property type="entry name" value="Acyl-CoA N-acyltransferases (Nat)"/>
    <property type="match status" value="1"/>
</dbReference>
<dbReference type="EMBL" id="PZFK01000015">
    <property type="protein sequence ID" value="PTI29391.1"/>
    <property type="molecule type" value="Genomic_DNA"/>
</dbReference>
<dbReference type="InterPro" id="IPR000182">
    <property type="entry name" value="GNAT_dom"/>
</dbReference>
<gene>
    <name evidence="2" type="ORF">BU072_08530</name>
</gene>
<evidence type="ECO:0000259" key="1">
    <source>
        <dbReference type="PROSITE" id="PS51186"/>
    </source>
</evidence>
<dbReference type="PANTHER" id="PTHR43259">
    <property type="entry name" value="SPT10P"/>
    <property type="match status" value="1"/>
</dbReference>
<dbReference type="Pfam" id="PF00583">
    <property type="entry name" value="Acetyltransf_1"/>
    <property type="match status" value="1"/>
</dbReference>
<dbReference type="PANTHER" id="PTHR43259:SF1">
    <property type="entry name" value="N-ACETYLTRANSFERASE DOMAIN-CONTAINING PROTEIN"/>
    <property type="match status" value="1"/>
</dbReference>
<dbReference type="PROSITE" id="PS51186">
    <property type="entry name" value="GNAT"/>
    <property type="match status" value="1"/>
</dbReference>
<comment type="caution">
    <text evidence="2">The sequence shown here is derived from an EMBL/GenBank/DDBJ whole genome shotgun (WGS) entry which is preliminary data.</text>
</comment>
<dbReference type="RefSeq" id="WP_107557117.1">
    <property type="nucleotide sequence ID" value="NZ_PZFK01000015.1"/>
</dbReference>
<organism evidence="2 3">
    <name type="scientific">Mammaliicoccus vitulinus</name>
    <dbReference type="NCBI Taxonomy" id="71237"/>
    <lineage>
        <taxon>Bacteria</taxon>
        <taxon>Bacillati</taxon>
        <taxon>Bacillota</taxon>
        <taxon>Bacilli</taxon>
        <taxon>Bacillales</taxon>
        <taxon>Staphylococcaceae</taxon>
        <taxon>Mammaliicoccus</taxon>
    </lineage>
</organism>
<sequence>MSFYIENMKQHTFKAFYEESIIEYAAEHVKSGNWEEEESIERARTEFEKLLPEGINTSNQYLLSVIYNNVDIGYIWLHIFDVKEGKKCFIYDINIKDAYRGKGLGTKTMQCIEEYCKDKDVESIGLHVFGHNKRAVSLYNKMGFETTNYRMEKKMK</sequence>
<protein>
    <submittedName>
        <fullName evidence="2">GNAT family N-acetyltransferase</fullName>
    </submittedName>
</protein>
<dbReference type="GO" id="GO:0016747">
    <property type="term" value="F:acyltransferase activity, transferring groups other than amino-acyl groups"/>
    <property type="evidence" value="ECO:0007669"/>
    <property type="project" value="InterPro"/>
</dbReference>
<dbReference type="InterPro" id="IPR052829">
    <property type="entry name" value="N-acetyltransferase_domain"/>
</dbReference>
<reference evidence="2 3" key="1">
    <citation type="journal article" date="2016" name="Front. Microbiol.">
        <title>Comprehensive Phylogenetic Analysis of Bovine Non-aureus Staphylococci Species Based on Whole-Genome Sequencing.</title>
        <authorList>
            <person name="Naushad S."/>
            <person name="Barkema H.W."/>
            <person name="Luby C."/>
            <person name="Condas L.A."/>
            <person name="Nobrega D.B."/>
            <person name="Carson D.A."/>
            <person name="De Buck J."/>
        </authorList>
    </citation>
    <scope>NUCLEOTIDE SEQUENCE [LARGE SCALE GENOMIC DNA]</scope>
    <source>
        <strain evidence="2 3">SNUC 2204</strain>
    </source>
</reference>
<evidence type="ECO:0000313" key="3">
    <source>
        <dbReference type="Proteomes" id="UP000241209"/>
    </source>
</evidence>
<dbReference type="InterPro" id="IPR016181">
    <property type="entry name" value="Acyl_CoA_acyltransferase"/>
</dbReference>
<feature type="domain" description="N-acetyltransferase" evidence="1">
    <location>
        <begin position="19"/>
        <end position="156"/>
    </location>
</feature>
<dbReference type="Proteomes" id="UP000241209">
    <property type="component" value="Unassembled WGS sequence"/>
</dbReference>
<keyword evidence="2" id="KW-0808">Transferase</keyword>
<dbReference type="Gene3D" id="3.40.630.30">
    <property type="match status" value="1"/>
</dbReference>
<accession>A0A2T4PST7</accession>
<name>A0A2T4PST7_9STAP</name>